<accession>A0A368H775</accession>
<dbReference type="Proteomes" id="UP000252519">
    <property type="component" value="Unassembled WGS sequence"/>
</dbReference>
<reference evidence="1 2" key="1">
    <citation type="submission" date="2014-10" db="EMBL/GenBank/DDBJ databases">
        <title>Draft genome of the hookworm Ancylostoma caninum.</title>
        <authorList>
            <person name="Mitreva M."/>
        </authorList>
    </citation>
    <scope>NUCLEOTIDE SEQUENCE [LARGE SCALE GENOMIC DNA]</scope>
    <source>
        <strain evidence="1 2">Baltimore</strain>
    </source>
</reference>
<protein>
    <submittedName>
        <fullName evidence="1">Uncharacterized protein</fullName>
    </submittedName>
</protein>
<evidence type="ECO:0000313" key="1">
    <source>
        <dbReference type="EMBL" id="RCN51180.1"/>
    </source>
</evidence>
<sequence length="137" mass="15991">MRWIEREHFLDSFHQRDPTMWSAAAKRRIFLTFCSRFNFILSFRPSSHPHPIRRHLPHGSLGVSGDSLLYFLSCPNSCFRYRTACFGTILTISELPEAFYGVVGCEARHPKPPCDFRIRQTLTMQSNDGTFFLELIF</sequence>
<gene>
    <name evidence="1" type="ORF">ANCCAN_02749</name>
</gene>
<organism evidence="1 2">
    <name type="scientific">Ancylostoma caninum</name>
    <name type="common">Dog hookworm</name>
    <dbReference type="NCBI Taxonomy" id="29170"/>
    <lineage>
        <taxon>Eukaryota</taxon>
        <taxon>Metazoa</taxon>
        <taxon>Ecdysozoa</taxon>
        <taxon>Nematoda</taxon>
        <taxon>Chromadorea</taxon>
        <taxon>Rhabditida</taxon>
        <taxon>Rhabditina</taxon>
        <taxon>Rhabditomorpha</taxon>
        <taxon>Strongyloidea</taxon>
        <taxon>Ancylostomatidae</taxon>
        <taxon>Ancylostomatinae</taxon>
        <taxon>Ancylostoma</taxon>
    </lineage>
</organism>
<dbReference type="AlphaFoldDB" id="A0A368H775"/>
<proteinExistence type="predicted"/>
<evidence type="ECO:0000313" key="2">
    <source>
        <dbReference type="Proteomes" id="UP000252519"/>
    </source>
</evidence>
<keyword evidence="2" id="KW-1185">Reference proteome</keyword>
<name>A0A368H775_ANCCA</name>
<comment type="caution">
    <text evidence="1">The sequence shown here is derived from an EMBL/GenBank/DDBJ whole genome shotgun (WGS) entry which is preliminary data.</text>
</comment>
<dbReference type="EMBL" id="JOJR01000016">
    <property type="protein sequence ID" value="RCN51180.1"/>
    <property type="molecule type" value="Genomic_DNA"/>
</dbReference>